<proteinExistence type="predicted"/>
<dbReference type="SUPFAM" id="SSF55961">
    <property type="entry name" value="Bet v1-like"/>
    <property type="match status" value="1"/>
</dbReference>
<dbReference type="Pfam" id="PF01852">
    <property type="entry name" value="START"/>
    <property type="match status" value="1"/>
</dbReference>
<dbReference type="GO" id="GO:0008289">
    <property type="term" value="F:lipid binding"/>
    <property type="evidence" value="ECO:0007669"/>
    <property type="project" value="InterPro"/>
</dbReference>
<dbReference type="EMBL" id="HBGF01044006">
    <property type="protein sequence ID" value="CAD9144429.1"/>
    <property type="molecule type" value="Transcribed_RNA"/>
</dbReference>
<accession>A0A7S1QP16</accession>
<protein>
    <recommendedName>
        <fullName evidence="1">START domain-containing protein</fullName>
    </recommendedName>
</protein>
<dbReference type="AlphaFoldDB" id="A0A7S1QP16"/>
<dbReference type="InterPro" id="IPR023393">
    <property type="entry name" value="START-like_dom_sf"/>
</dbReference>
<reference evidence="2" key="1">
    <citation type="submission" date="2021-01" db="EMBL/GenBank/DDBJ databases">
        <authorList>
            <person name="Corre E."/>
            <person name="Pelletier E."/>
            <person name="Niang G."/>
            <person name="Scheremetjew M."/>
            <person name="Finn R."/>
            <person name="Kale V."/>
            <person name="Holt S."/>
            <person name="Cochrane G."/>
            <person name="Meng A."/>
            <person name="Brown T."/>
            <person name="Cohen L."/>
        </authorList>
    </citation>
    <scope>NUCLEOTIDE SEQUENCE</scope>
    <source>
        <strain evidence="2">CCAP 1951/1</strain>
    </source>
</reference>
<gene>
    <name evidence="2" type="ORF">NDES1114_LOCUS29441</name>
</gene>
<name>A0A7S1QP16_NEODS</name>
<evidence type="ECO:0000259" key="1">
    <source>
        <dbReference type="Pfam" id="PF01852"/>
    </source>
</evidence>
<organism evidence="2">
    <name type="scientific">Neobodo designis</name>
    <name type="common">Flagellated protozoan</name>
    <name type="synonym">Bodo designis</name>
    <dbReference type="NCBI Taxonomy" id="312471"/>
    <lineage>
        <taxon>Eukaryota</taxon>
        <taxon>Discoba</taxon>
        <taxon>Euglenozoa</taxon>
        <taxon>Kinetoplastea</taxon>
        <taxon>Metakinetoplastina</taxon>
        <taxon>Neobodonida</taxon>
        <taxon>Neobodo</taxon>
    </lineage>
</organism>
<sequence>MGASASKAKLATPLPDEAVRAPQDAADLLRRVTFVEQCLASSLTGDAATHVAAASAPWTNHQVLYAETDVGCAAADVAHVLHDLKRMPEYDPDLREAAVADPAHGASLPRGTTAVHIALKPINGAIGARAFGTIHAAAYNVATAANGDTRRYEYVSAFTDAGRAVATAPGHVRGTCHAYGFTVRELPGGTPRSRVGCVMCFDLGGWLPNSLADKGGPAMQHLLANLVKVCEAGDRP</sequence>
<dbReference type="InterPro" id="IPR002913">
    <property type="entry name" value="START_lipid-bd_dom"/>
</dbReference>
<dbReference type="Gene3D" id="3.30.530.20">
    <property type="match status" value="1"/>
</dbReference>
<evidence type="ECO:0000313" key="2">
    <source>
        <dbReference type="EMBL" id="CAD9144429.1"/>
    </source>
</evidence>
<feature type="domain" description="START" evidence="1">
    <location>
        <begin position="60"/>
        <end position="211"/>
    </location>
</feature>